<dbReference type="Proteomes" id="UP000580344">
    <property type="component" value="Unassembled WGS sequence"/>
</dbReference>
<keyword evidence="5 7" id="KW-1133">Transmembrane helix</keyword>
<dbReference type="PANTHER" id="PTHR10464:SF4">
    <property type="entry name" value="UREA TRANSPORTER"/>
    <property type="match status" value="1"/>
</dbReference>
<dbReference type="InterPro" id="IPR029020">
    <property type="entry name" value="Ammonium/urea_transptr"/>
</dbReference>
<comment type="similarity">
    <text evidence="2">Belongs to the urea transporter family.</text>
</comment>
<feature type="transmembrane region" description="Helical" evidence="7">
    <location>
        <begin position="32"/>
        <end position="63"/>
    </location>
</feature>
<feature type="transmembrane region" description="Helical" evidence="7">
    <location>
        <begin position="70"/>
        <end position="88"/>
    </location>
</feature>
<protein>
    <submittedName>
        <fullName evidence="8">Urea transporter</fullName>
    </submittedName>
</protein>
<organism evidence="8 9">
    <name type="scientific">Empedobacter stercoris</name>
    <dbReference type="NCBI Taxonomy" id="1628248"/>
    <lineage>
        <taxon>Bacteria</taxon>
        <taxon>Pseudomonadati</taxon>
        <taxon>Bacteroidota</taxon>
        <taxon>Flavobacteriia</taxon>
        <taxon>Flavobacteriales</taxon>
        <taxon>Weeksellaceae</taxon>
        <taxon>Empedobacter</taxon>
    </lineage>
</organism>
<feature type="transmembrane region" description="Helical" evidence="7">
    <location>
        <begin position="121"/>
        <end position="141"/>
    </location>
</feature>
<keyword evidence="6 7" id="KW-0472">Membrane</keyword>
<proteinExistence type="inferred from homology"/>
<keyword evidence="3" id="KW-1003">Cell membrane</keyword>
<evidence type="ECO:0000256" key="4">
    <source>
        <dbReference type="ARBA" id="ARBA00022692"/>
    </source>
</evidence>
<evidence type="ECO:0000256" key="2">
    <source>
        <dbReference type="ARBA" id="ARBA00005914"/>
    </source>
</evidence>
<feature type="transmembrane region" description="Helical" evidence="7">
    <location>
        <begin position="94"/>
        <end position="114"/>
    </location>
</feature>
<dbReference type="InterPro" id="IPR004937">
    <property type="entry name" value="Urea_transporter"/>
</dbReference>
<feature type="transmembrane region" description="Helical" evidence="7">
    <location>
        <begin position="179"/>
        <end position="212"/>
    </location>
</feature>
<comment type="subcellular location">
    <subcellularLocation>
        <location evidence="1">Cell membrane</location>
        <topology evidence="1">Multi-pass membrane protein</topology>
    </subcellularLocation>
</comment>
<evidence type="ECO:0000256" key="1">
    <source>
        <dbReference type="ARBA" id="ARBA00004651"/>
    </source>
</evidence>
<dbReference type="EMBL" id="JABFOQ010000011">
    <property type="protein sequence ID" value="NOJ75478.1"/>
    <property type="molecule type" value="Genomic_DNA"/>
</dbReference>
<evidence type="ECO:0000256" key="5">
    <source>
        <dbReference type="ARBA" id="ARBA00022989"/>
    </source>
</evidence>
<evidence type="ECO:0000313" key="9">
    <source>
        <dbReference type="Proteomes" id="UP000580344"/>
    </source>
</evidence>
<dbReference type="Gene3D" id="1.10.3430.10">
    <property type="entry name" value="Ammonium transporter AmtB like domains"/>
    <property type="match status" value="1"/>
</dbReference>
<keyword evidence="9" id="KW-1185">Reference proteome</keyword>
<sequence>MGYKLETRFPFVDQVLKGIGQIMLQENSGTGLLFLIGIFLGSTIGGIGVLMATCVGTITAILLKYNSEEINAGLYGFSAALVGVGLTVLFESTFLLWVLLVVFSALATVIQHFFNQRNIAGYTFPFIILTWVLIYGIHHFTSIKTLVSSEDSLMLAVNQFLLPTNSFGEVIFQSNPLSGILFFVAVFVGSPIAALYGIAASVFSAILAFYFGAPLDQILMGLFGFNAVLTLIVFAGNKKIDGLWVLIGVVLTVLLQILFIQSAIFREFGGVLTFPFVLGIWITLFLKY</sequence>
<reference evidence="8 9" key="1">
    <citation type="submission" date="2020-05" db="EMBL/GenBank/DDBJ databases">
        <title>Tigecycline resistant gene in Empedobacter stercoris.</title>
        <authorList>
            <person name="Chen Y."/>
            <person name="Cheng Y."/>
            <person name="Zhou K."/>
        </authorList>
    </citation>
    <scope>NUCLEOTIDE SEQUENCE [LARGE SCALE GENOMIC DNA]</scope>
    <source>
        <strain evidence="8 9">ES202</strain>
    </source>
</reference>
<dbReference type="PANTHER" id="PTHR10464">
    <property type="entry name" value="UREA TRANSPORTER"/>
    <property type="match status" value="1"/>
</dbReference>
<feature type="transmembrane region" description="Helical" evidence="7">
    <location>
        <begin position="218"/>
        <end position="236"/>
    </location>
</feature>
<evidence type="ECO:0000256" key="3">
    <source>
        <dbReference type="ARBA" id="ARBA00022475"/>
    </source>
</evidence>
<feature type="transmembrane region" description="Helical" evidence="7">
    <location>
        <begin position="243"/>
        <end position="262"/>
    </location>
</feature>
<evidence type="ECO:0000256" key="7">
    <source>
        <dbReference type="SAM" id="Phobius"/>
    </source>
</evidence>
<name>A0ABX1WLV0_9FLAO</name>
<feature type="transmembrane region" description="Helical" evidence="7">
    <location>
        <begin position="268"/>
        <end position="286"/>
    </location>
</feature>
<dbReference type="RefSeq" id="WP_171622794.1">
    <property type="nucleotide sequence ID" value="NZ_JABFOQ010000011.1"/>
</dbReference>
<evidence type="ECO:0000256" key="6">
    <source>
        <dbReference type="ARBA" id="ARBA00023136"/>
    </source>
</evidence>
<dbReference type="Pfam" id="PF03253">
    <property type="entry name" value="UT"/>
    <property type="match status" value="1"/>
</dbReference>
<comment type="caution">
    <text evidence="8">The sequence shown here is derived from an EMBL/GenBank/DDBJ whole genome shotgun (WGS) entry which is preliminary data.</text>
</comment>
<dbReference type="PIRSF" id="PIRSF016502">
    <property type="entry name" value="Urea_transporter"/>
    <property type="match status" value="1"/>
</dbReference>
<gene>
    <name evidence="8" type="ORF">HMH06_06465</name>
</gene>
<keyword evidence="4 7" id="KW-0812">Transmembrane</keyword>
<evidence type="ECO:0000313" key="8">
    <source>
        <dbReference type="EMBL" id="NOJ75478.1"/>
    </source>
</evidence>
<accession>A0ABX1WLV0</accession>